<evidence type="ECO:0000313" key="16">
    <source>
        <dbReference type="EMBL" id="QBG34249.1"/>
    </source>
</evidence>
<dbReference type="OrthoDB" id="3711263at2"/>
<feature type="topological domain" description="Cytoplasmic" evidence="14">
    <location>
        <begin position="1"/>
        <end position="13"/>
    </location>
</feature>
<dbReference type="Pfam" id="PF02600">
    <property type="entry name" value="DsbB"/>
    <property type="match status" value="1"/>
</dbReference>
<name>A0A4P6P2X4_9GAMM</name>
<evidence type="ECO:0000256" key="3">
    <source>
        <dbReference type="ARBA" id="ARBA00022448"/>
    </source>
</evidence>
<dbReference type="AlphaFoldDB" id="A0A4P6P2X4"/>
<reference evidence="16 17" key="1">
    <citation type="submission" date="2018-12" db="EMBL/GenBank/DDBJ databases">
        <title>Complete genome of Litorilituus sediminis.</title>
        <authorList>
            <person name="Liu A."/>
            <person name="Rong J."/>
        </authorList>
    </citation>
    <scope>NUCLEOTIDE SEQUENCE [LARGE SCALE GENOMIC DNA]</scope>
    <source>
        <strain evidence="16 17">JCM 17549</strain>
    </source>
</reference>
<keyword evidence="8 14" id="KW-1133">Transmembrane helix</keyword>
<dbReference type="Gene3D" id="1.20.1550.10">
    <property type="entry name" value="DsbB-like"/>
    <property type="match status" value="1"/>
</dbReference>
<feature type="disulfide bond" description="Redox-active" evidence="14">
    <location>
        <begin position="40"/>
        <end position="43"/>
    </location>
</feature>
<dbReference type="InterPro" id="IPR003752">
    <property type="entry name" value="DiS_bond_form_DsbB/BdbC"/>
</dbReference>
<comment type="function">
    <text evidence="14">Required for disulfide bond formation in some periplasmic proteins. Acts by oxidizing the DsbA protein.</text>
</comment>
<evidence type="ECO:0000256" key="10">
    <source>
        <dbReference type="ARBA" id="ARBA00023136"/>
    </source>
</evidence>
<keyword evidence="13 14" id="KW-0676">Redox-active center</keyword>
<keyword evidence="17" id="KW-1185">Reference proteome</keyword>
<evidence type="ECO:0000256" key="11">
    <source>
        <dbReference type="ARBA" id="ARBA00023157"/>
    </source>
</evidence>
<dbReference type="RefSeq" id="WP_130598274.1">
    <property type="nucleotide sequence ID" value="NZ_CP034759.1"/>
</dbReference>
<gene>
    <name evidence="14 16" type="primary">dsbB</name>
    <name evidence="16" type="ORF">EMK97_00070</name>
</gene>
<evidence type="ECO:0000256" key="9">
    <source>
        <dbReference type="ARBA" id="ARBA00023002"/>
    </source>
</evidence>
<dbReference type="PANTHER" id="PTHR36570:SF2">
    <property type="entry name" value="DISULFIDE BOND FORMATION PROTEIN B"/>
    <property type="match status" value="1"/>
</dbReference>
<evidence type="ECO:0000256" key="5">
    <source>
        <dbReference type="ARBA" id="ARBA00022519"/>
    </source>
</evidence>
<dbReference type="EMBL" id="CP034759">
    <property type="protein sequence ID" value="QBG34249.1"/>
    <property type="molecule type" value="Genomic_DNA"/>
</dbReference>
<evidence type="ECO:0000256" key="4">
    <source>
        <dbReference type="ARBA" id="ARBA00022475"/>
    </source>
</evidence>
<keyword evidence="5" id="KW-0997">Cell inner membrane</keyword>
<comment type="similarity">
    <text evidence="2 14">Belongs to the DsbB family.</text>
</comment>
<keyword evidence="4 14" id="KW-1003">Cell membrane</keyword>
<sequence length="172" mass="19212">MNFLSNLTTTSKPWLLLALSALGLELCALFFQYAMDLAPCIMCVYQRLAIVAILLAGLIGAAGSNMLFTRVIAYALWGTGAIWGALIAIEHVEMQTNTNSLFFSCELVPNFPTWAPLHEWLPFLFEATGDCGEISWQFLGYSMPQWMIVVYALYSLVFITVFLNRLIVAKKP</sequence>
<evidence type="ECO:0000256" key="12">
    <source>
        <dbReference type="ARBA" id="ARBA00023186"/>
    </source>
</evidence>
<dbReference type="GO" id="GO:0015035">
    <property type="term" value="F:protein-disulfide reductase activity"/>
    <property type="evidence" value="ECO:0007669"/>
    <property type="project" value="UniProtKB-UniRule"/>
</dbReference>
<keyword evidence="7 14" id="KW-0249">Electron transport</keyword>
<keyword evidence="9 14" id="KW-0560">Oxidoreductase</keyword>
<feature type="disulfide bond" description="Redox-active" evidence="14">
    <location>
        <begin position="105"/>
        <end position="131"/>
    </location>
</feature>
<evidence type="ECO:0000256" key="6">
    <source>
        <dbReference type="ARBA" id="ARBA00022692"/>
    </source>
</evidence>
<evidence type="ECO:0000256" key="1">
    <source>
        <dbReference type="ARBA" id="ARBA00004429"/>
    </source>
</evidence>
<keyword evidence="12 14" id="KW-0143">Chaperone</keyword>
<proteinExistence type="inferred from homology"/>
<keyword evidence="6 14" id="KW-0812">Transmembrane</keyword>
<dbReference type="Proteomes" id="UP000290244">
    <property type="component" value="Chromosome"/>
</dbReference>
<dbReference type="NCBIfam" id="NF002485">
    <property type="entry name" value="PRK01749.1"/>
    <property type="match status" value="1"/>
</dbReference>
<dbReference type="GO" id="GO:0006457">
    <property type="term" value="P:protein folding"/>
    <property type="evidence" value="ECO:0007669"/>
    <property type="project" value="InterPro"/>
</dbReference>
<keyword evidence="11 14" id="KW-1015">Disulfide bond</keyword>
<evidence type="ECO:0000256" key="7">
    <source>
        <dbReference type="ARBA" id="ARBA00022982"/>
    </source>
</evidence>
<comment type="subcellular location">
    <subcellularLocation>
        <location evidence="1">Cell inner membrane</location>
        <topology evidence="1">Multi-pass membrane protein</topology>
    </subcellularLocation>
    <subcellularLocation>
        <location evidence="14">Cell membrane</location>
        <topology evidence="14">Multi-pass membrane protein</topology>
    </subcellularLocation>
</comment>
<dbReference type="GO" id="GO:0005886">
    <property type="term" value="C:plasma membrane"/>
    <property type="evidence" value="ECO:0007669"/>
    <property type="project" value="UniProtKB-SubCell"/>
</dbReference>
<dbReference type="InterPro" id="IPR022920">
    <property type="entry name" value="Disulphide_bond_form_DsbB"/>
</dbReference>
<accession>A0A4P6P2X4</accession>
<feature type="transmembrane region" description="Helical" evidence="15">
    <location>
        <begin position="71"/>
        <end position="89"/>
    </location>
</feature>
<dbReference type="PANTHER" id="PTHR36570">
    <property type="entry name" value="DISULFIDE BOND FORMATION PROTEIN B"/>
    <property type="match status" value="1"/>
</dbReference>
<dbReference type="HAMAP" id="MF_00286">
    <property type="entry name" value="DsbB"/>
    <property type="match status" value="1"/>
</dbReference>
<keyword evidence="10 14" id="KW-0472">Membrane</keyword>
<evidence type="ECO:0000256" key="14">
    <source>
        <dbReference type="HAMAP-Rule" id="MF_00286"/>
    </source>
</evidence>
<evidence type="ECO:0000256" key="2">
    <source>
        <dbReference type="ARBA" id="ARBA00008823"/>
    </source>
</evidence>
<evidence type="ECO:0000256" key="13">
    <source>
        <dbReference type="ARBA" id="ARBA00023284"/>
    </source>
</evidence>
<feature type="transmembrane region" description="Helical" evidence="15">
    <location>
        <begin position="44"/>
        <end position="64"/>
    </location>
</feature>
<organism evidence="16 17">
    <name type="scientific">Litorilituus sediminis</name>
    <dbReference type="NCBI Taxonomy" id="718192"/>
    <lineage>
        <taxon>Bacteria</taxon>
        <taxon>Pseudomonadati</taxon>
        <taxon>Pseudomonadota</taxon>
        <taxon>Gammaproteobacteria</taxon>
        <taxon>Alteromonadales</taxon>
        <taxon>Colwelliaceae</taxon>
        <taxon>Litorilituus</taxon>
    </lineage>
</organism>
<dbReference type="KEGG" id="lsd:EMK97_00070"/>
<feature type="transmembrane region" description="Helical" evidence="15">
    <location>
        <begin position="146"/>
        <end position="168"/>
    </location>
</feature>
<feature type="topological domain" description="Cytoplasmic" evidence="14">
    <location>
        <begin position="165"/>
        <end position="172"/>
    </location>
</feature>
<evidence type="ECO:0000256" key="8">
    <source>
        <dbReference type="ARBA" id="ARBA00022989"/>
    </source>
</evidence>
<dbReference type="SUPFAM" id="SSF158442">
    <property type="entry name" value="DsbB-like"/>
    <property type="match status" value="1"/>
</dbReference>
<dbReference type="GO" id="GO:0009055">
    <property type="term" value="F:electron transfer activity"/>
    <property type="evidence" value="ECO:0007669"/>
    <property type="project" value="UniProtKB-UniRule"/>
</dbReference>
<dbReference type="InterPro" id="IPR023380">
    <property type="entry name" value="DsbB-like_sf"/>
</dbReference>
<dbReference type="InterPro" id="IPR050183">
    <property type="entry name" value="DsbB"/>
</dbReference>
<evidence type="ECO:0000313" key="17">
    <source>
        <dbReference type="Proteomes" id="UP000290244"/>
    </source>
</evidence>
<comment type="caution">
    <text evidence="14">Lacks conserved residue(s) required for the propagation of feature annotation.</text>
</comment>
<evidence type="ECO:0000256" key="15">
    <source>
        <dbReference type="SAM" id="Phobius"/>
    </source>
</evidence>
<feature type="topological domain" description="Periplasmic" evidence="14">
    <location>
        <begin position="31"/>
        <end position="48"/>
    </location>
</feature>
<protein>
    <recommendedName>
        <fullName evidence="14">Disulfide bond formation protein B</fullName>
    </recommendedName>
    <alternativeName>
        <fullName evidence="14">Disulfide oxidoreductase</fullName>
    </alternativeName>
</protein>
<keyword evidence="3 14" id="KW-0813">Transport</keyword>